<reference evidence="1" key="1">
    <citation type="submission" date="2020-09" db="EMBL/GenBank/DDBJ databases">
        <authorList>
            <person name="Kim M.K."/>
        </authorList>
    </citation>
    <scope>NUCLEOTIDE SEQUENCE</scope>
    <source>
        <strain evidence="1">BT664</strain>
    </source>
</reference>
<dbReference type="AlphaFoldDB" id="A0A927BF42"/>
<gene>
    <name evidence="1" type="ORF">IC235_17570</name>
</gene>
<evidence type="ECO:0000313" key="2">
    <source>
        <dbReference type="Proteomes" id="UP000612233"/>
    </source>
</evidence>
<organism evidence="1 2">
    <name type="scientific">Hymenobacter montanus</name>
    <dbReference type="NCBI Taxonomy" id="2771359"/>
    <lineage>
        <taxon>Bacteria</taxon>
        <taxon>Pseudomonadati</taxon>
        <taxon>Bacteroidota</taxon>
        <taxon>Cytophagia</taxon>
        <taxon>Cytophagales</taxon>
        <taxon>Hymenobacteraceae</taxon>
        <taxon>Hymenobacter</taxon>
    </lineage>
</organism>
<proteinExistence type="predicted"/>
<keyword evidence="2" id="KW-1185">Reference proteome</keyword>
<sequence>MDRHTSFLRLVDSMLRYYYGLSQDQVDQLTDLEWAEHFADLKWLRQKEAESGQENK</sequence>
<name>A0A927BF42_9BACT</name>
<accession>A0A927BF42</accession>
<comment type="caution">
    <text evidence="1">The sequence shown here is derived from an EMBL/GenBank/DDBJ whole genome shotgun (WGS) entry which is preliminary data.</text>
</comment>
<dbReference type="Proteomes" id="UP000612233">
    <property type="component" value="Unassembled WGS sequence"/>
</dbReference>
<protein>
    <submittedName>
        <fullName evidence="1">Uncharacterized protein</fullName>
    </submittedName>
</protein>
<dbReference type="EMBL" id="JACXAD010000022">
    <property type="protein sequence ID" value="MBD2769702.1"/>
    <property type="molecule type" value="Genomic_DNA"/>
</dbReference>
<dbReference type="RefSeq" id="WP_191006510.1">
    <property type="nucleotide sequence ID" value="NZ_JACXAD010000022.1"/>
</dbReference>
<evidence type="ECO:0000313" key="1">
    <source>
        <dbReference type="EMBL" id="MBD2769702.1"/>
    </source>
</evidence>